<gene>
    <name evidence="2" type="ORF">HNR32_000232</name>
</gene>
<evidence type="ECO:0000313" key="2">
    <source>
        <dbReference type="EMBL" id="MBB5335118.1"/>
    </source>
</evidence>
<keyword evidence="3" id="KW-1185">Reference proteome</keyword>
<feature type="transmembrane region" description="Helical" evidence="1">
    <location>
        <begin position="156"/>
        <end position="178"/>
    </location>
</feature>
<dbReference type="Proteomes" id="UP000559117">
    <property type="component" value="Unassembled WGS sequence"/>
</dbReference>
<dbReference type="EMBL" id="JACHFH010000002">
    <property type="protein sequence ID" value="MBB5335118.1"/>
    <property type="molecule type" value="Genomic_DNA"/>
</dbReference>
<accession>A0A840UK86</accession>
<organism evidence="2 3">
    <name type="scientific">Pectinatus brassicae</name>
    <dbReference type="NCBI Taxonomy" id="862415"/>
    <lineage>
        <taxon>Bacteria</taxon>
        <taxon>Bacillati</taxon>
        <taxon>Bacillota</taxon>
        <taxon>Negativicutes</taxon>
        <taxon>Selenomonadales</taxon>
        <taxon>Selenomonadaceae</taxon>
        <taxon>Pectinatus</taxon>
    </lineage>
</organism>
<keyword evidence="1" id="KW-1133">Transmembrane helix</keyword>
<feature type="transmembrane region" description="Helical" evidence="1">
    <location>
        <begin position="93"/>
        <end position="111"/>
    </location>
</feature>
<dbReference type="Pfam" id="PF04087">
    <property type="entry name" value="DUF389"/>
    <property type="match status" value="1"/>
</dbReference>
<reference evidence="2 3" key="1">
    <citation type="submission" date="2020-08" db="EMBL/GenBank/DDBJ databases">
        <title>Genomic Encyclopedia of Type Strains, Phase IV (KMG-IV): sequencing the most valuable type-strain genomes for metagenomic binning, comparative biology and taxonomic classification.</title>
        <authorList>
            <person name="Goeker M."/>
        </authorList>
    </citation>
    <scope>NUCLEOTIDE SEQUENCE [LARGE SCALE GENOMIC DNA]</scope>
    <source>
        <strain evidence="2 3">DSM 24661</strain>
    </source>
</reference>
<dbReference type="PANTHER" id="PTHR20992:SF9">
    <property type="entry name" value="AT15442P-RELATED"/>
    <property type="match status" value="1"/>
</dbReference>
<name>A0A840UK86_9FIRM</name>
<feature type="transmembrane region" description="Helical" evidence="1">
    <location>
        <begin position="184"/>
        <end position="207"/>
    </location>
</feature>
<proteinExistence type="predicted"/>
<dbReference type="RefSeq" id="WP_183858941.1">
    <property type="nucleotide sequence ID" value="NZ_JACHFH010000002.1"/>
</dbReference>
<dbReference type="InterPro" id="IPR005240">
    <property type="entry name" value="DUF389"/>
</dbReference>
<dbReference type="PANTHER" id="PTHR20992">
    <property type="entry name" value="AT15442P-RELATED"/>
    <property type="match status" value="1"/>
</dbReference>
<feature type="transmembrane region" description="Helical" evidence="1">
    <location>
        <begin position="228"/>
        <end position="246"/>
    </location>
</feature>
<protein>
    <submittedName>
        <fullName evidence="2">Putative hydrophobic protein (TIGR00271 family)</fullName>
    </submittedName>
</protein>
<sequence length="469" mass="52194">MEQLKIIIAEFFQLKKDTASMEEIAARVHDGSLIKGTNMSILILAIFIASIGLNMNSTAVVIGAMLISPLMGVIMAIGYGMATYDTLYVKKSFFKLIFQVLLSVLASALYFKLSPISTASSELLARTAPTIWDVLIAVFGGLAGIIGITRQEKSNVIPGVAIATALMPPLCTAGYGLAIMSLKFFVGALYLFFINSFFICLASFIVLKIIRVPLKTYVSQAVFNKQRRYLTFIGIIIIVPSIYMAYQSVRINLENSQTKQYINDNFNFNDLQVISYKIRNIDNTLEIVVIGQPLDNRDIDTLTAYLKNYSQLQNFKLKIIQNDYSRTVSKDDVQALIDNKLHEASNNTLISSKDEELKKYKELSINYYPAFLHVNNDKKILSQLNKSVNVLFPKVEKIEGASVLNSDEKGNITAGKFIAVALVKTALLPEEAAKLQKWIMAEAEMPVMLNLQLVDDSKDNIISGNGINW</sequence>
<evidence type="ECO:0000313" key="3">
    <source>
        <dbReference type="Proteomes" id="UP000559117"/>
    </source>
</evidence>
<keyword evidence="1" id="KW-0812">Transmembrane</keyword>
<keyword evidence="1" id="KW-0472">Membrane</keyword>
<feature type="transmembrane region" description="Helical" evidence="1">
    <location>
        <begin position="36"/>
        <end position="53"/>
    </location>
</feature>
<feature type="transmembrane region" description="Helical" evidence="1">
    <location>
        <begin position="59"/>
        <end position="81"/>
    </location>
</feature>
<dbReference type="AlphaFoldDB" id="A0A840UK86"/>
<evidence type="ECO:0000256" key="1">
    <source>
        <dbReference type="SAM" id="Phobius"/>
    </source>
</evidence>
<comment type="caution">
    <text evidence="2">The sequence shown here is derived from an EMBL/GenBank/DDBJ whole genome shotgun (WGS) entry which is preliminary data.</text>
</comment>
<feature type="transmembrane region" description="Helical" evidence="1">
    <location>
        <begin position="131"/>
        <end position="149"/>
    </location>
</feature>